<evidence type="ECO:0000256" key="1">
    <source>
        <dbReference type="ARBA" id="ARBA00022737"/>
    </source>
</evidence>
<dbReference type="EMBL" id="JACBAF010002319">
    <property type="protein sequence ID" value="KAF7155516.1"/>
    <property type="molecule type" value="Genomic_DNA"/>
</dbReference>
<evidence type="ECO:0000313" key="4">
    <source>
        <dbReference type="EMBL" id="KAF7155516.1"/>
    </source>
</evidence>
<proteinExistence type="predicted"/>
<dbReference type="InterPro" id="IPR002110">
    <property type="entry name" value="Ankyrin_rpt"/>
</dbReference>
<protein>
    <recommendedName>
        <fullName evidence="6">Ankyrin</fullName>
    </recommendedName>
</protein>
<name>A0A8H6PJ48_9EURO</name>
<evidence type="ECO:0000313" key="5">
    <source>
        <dbReference type="Proteomes" id="UP000662466"/>
    </source>
</evidence>
<dbReference type="AlphaFoldDB" id="A0A8H6PJ48"/>
<dbReference type="InterPro" id="IPR036770">
    <property type="entry name" value="Ankyrin_rpt-contain_sf"/>
</dbReference>
<dbReference type="Gene3D" id="1.25.40.20">
    <property type="entry name" value="Ankyrin repeat-containing domain"/>
    <property type="match status" value="1"/>
</dbReference>
<dbReference type="PANTHER" id="PTHR24189">
    <property type="entry name" value="MYOTROPHIN"/>
    <property type="match status" value="1"/>
</dbReference>
<organism evidence="4 5">
    <name type="scientific">Aspergillus hiratsukae</name>
    <dbReference type="NCBI Taxonomy" id="1194566"/>
    <lineage>
        <taxon>Eukaryota</taxon>
        <taxon>Fungi</taxon>
        <taxon>Dikarya</taxon>
        <taxon>Ascomycota</taxon>
        <taxon>Pezizomycotina</taxon>
        <taxon>Eurotiomycetes</taxon>
        <taxon>Eurotiomycetidae</taxon>
        <taxon>Eurotiales</taxon>
        <taxon>Aspergillaceae</taxon>
        <taxon>Aspergillus</taxon>
        <taxon>Aspergillus subgen. Fumigati</taxon>
    </lineage>
</organism>
<reference evidence="4" key="1">
    <citation type="submission" date="2020-06" db="EMBL/GenBank/DDBJ databases">
        <title>Draft genome sequences of strains closely related to Aspergillus parafelis and Aspergillus hiratsukae.</title>
        <authorList>
            <person name="Dos Santos R.A.C."/>
            <person name="Rivero-Menendez O."/>
            <person name="Steenwyk J.L."/>
            <person name="Mead M.E."/>
            <person name="Goldman G.H."/>
            <person name="Alastruey-Izquierdo A."/>
            <person name="Rokas A."/>
        </authorList>
    </citation>
    <scope>NUCLEOTIDE SEQUENCE</scope>
    <source>
        <strain evidence="4">CNM-CM6106</strain>
    </source>
</reference>
<evidence type="ECO:0000256" key="2">
    <source>
        <dbReference type="ARBA" id="ARBA00023043"/>
    </source>
</evidence>
<comment type="caution">
    <text evidence="4">The sequence shown here is derived from an EMBL/GenBank/DDBJ whole genome shotgun (WGS) entry which is preliminary data.</text>
</comment>
<keyword evidence="2 3" id="KW-0040">ANK repeat</keyword>
<accession>A0A8H6PJ48</accession>
<dbReference type="PROSITE" id="PS50088">
    <property type="entry name" value="ANK_REPEAT"/>
    <property type="match status" value="1"/>
</dbReference>
<sequence length="578" mass="65405">MDDELPSLDESKEDVMSFHTIEQLEQLFDCFRAKTGSPETIADVIADPDPEKLQSFLNQGWHHFVQRQRDIQRQRDNKLRLPLPTPELADADASAYWAPIKHKFCAQECCRFSPNYRFGWFVEYGRSHCPDVQYIYQCHSALTAAIRKQSDHHVALLLKLGANPDGFELSVCKRFQALFLRFRPPVQFRPPVDLNMDYEGDIGSRDEILAEIGTPETVHITEEEVDERWVAEFWTSGDCSSVAHRSRYEEPAPPLVIAAGLDSTVIVDQLISHGADHLFWTANPSLTAIPDPPTPSALALSSPIHEAIASGNRDMLRHLLAKGFNPNVLPLGYVQASITPLMATFLHSEPWNEAAYNVLAEDPLLDFDLRTPYMCIHVLHAAAAHSLQALQRVERDVPLDRAGRTAYGHNLLHIACLPWAIQRYASTARESIKNLGLRRPRVRNENGFWSAQGEEGLSVSTCGAEFPAQLELLRYLLASGTQEVTAYDSDINTPLHYLAGARVINEEAIQLLRAQPEGEVAWNEMYNWYGYTAEEIWEQAHRVRVRKDPWYGAPTRKVATLPKIRLLSQSRYRKPKAA</sequence>
<dbReference type="Proteomes" id="UP000662466">
    <property type="component" value="Unassembled WGS sequence"/>
</dbReference>
<dbReference type="PANTHER" id="PTHR24189:SF50">
    <property type="entry name" value="ANKYRIN REPEAT AND SOCS BOX PROTEIN 2"/>
    <property type="match status" value="1"/>
</dbReference>
<gene>
    <name evidence="4" type="ORF">CNMCM6106_004662</name>
</gene>
<feature type="repeat" description="ANK" evidence="3">
    <location>
        <begin position="299"/>
        <end position="331"/>
    </location>
</feature>
<dbReference type="SMART" id="SM00248">
    <property type="entry name" value="ANK"/>
    <property type="match status" value="3"/>
</dbReference>
<evidence type="ECO:0000256" key="3">
    <source>
        <dbReference type="PROSITE-ProRule" id="PRU00023"/>
    </source>
</evidence>
<evidence type="ECO:0008006" key="6">
    <source>
        <dbReference type="Google" id="ProtNLM"/>
    </source>
</evidence>
<dbReference type="SUPFAM" id="SSF48403">
    <property type="entry name" value="Ankyrin repeat"/>
    <property type="match status" value="1"/>
</dbReference>
<dbReference type="InterPro" id="IPR050745">
    <property type="entry name" value="Multifunctional_regulatory"/>
</dbReference>
<keyword evidence="1" id="KW-0677">Repeat</keyword>